<feature type="domain" description="AMP-binding enzyme C-terminal" evidence="1">
    <location>
        <begin position="21"/>
        <end position="93"/>
    </location>
</feature>
<organism evidence="2 3">
    <name type="scientific">Mycetohabitans rhizoxinica (strain DSM 19002 / CIP 109453 / HKI 454)</name>
    <name type="common">Paraburkholderia rhizoxinica</name>
    <dbReference type="NCBI Taxonomy" id="882378"/>
    <lineage>
        <taxon>Bacteria</taxon>
        <taxon>Pseudomonadati</taxon>
        <taxon>Pseudomonadota</taxon>
        <taxon>Betaproteobacteria</taxon>
        <taxon>Burkholderiales</taxon>
        <taxon>Burkholderiaceae</taxon>
        <taxon>Mycetohabitans</taxon>
    </lineage>
</organism>
<dbReference type="InterPro" id="IPR025110">
    <property type="entry name" value="AMP-bd_C"/>
</dbReference>
<dbReference type="EC" id="6.3.2.-" evidence="2"/>
<dbReference type="GO" id="GO:0031177">
    <property type="term" value="F:phosphopantetheine binding"/>
    <property type="evidence" value="ECO:0007669"/>
    <property type="project" value="TreeGrafter"/>
</dbReference>
<dbReference type="SUPFAM" id="SSF56801">
    <property type="entry name" value="Acetyl-CoA synthetase-like"/>
    <property type="match status" value="1"/>
</dbReference>
<keyword evidence="2" id="KW-0436">Ligase</keyword>
<dbReference type="eggNOG" id="COG1020">
    <property type="taxonomic scope" value="Bacteria"/>
</dbReference>
<dbReference type="KEGG" id="brh:RBRH_00213"/>
<dbReference type="OrthoDB" id="6297021at2"/>
<dbReference type="PANTHER" id="PTHR45527">
    <property type="entry name" value="NONRIBOSOMAL PEPTIDE SYNTHETASE"/>
    <property type="match status" value="1"/>
</dbReference>
<evidence type="ECO:0000259" key="1">
    <source>
        <dbReference type="Pfam" id="PF13193"/>
    </source>
</evidence>
<reference evidence="2 3" key="1">
    <citation type="journal article" date="2011" name="J. Bacteriol.">
        <title>Complete genome sequence of Burkholderia rhizoxinica, an endosymbiont of Rhizopus microsporus.</title>
        <authorList>
            <person name="Lackner G."/>
            <person name="Moebius N."/>
            <person name="Partida-Martinez L."/>
            <person name="Hertweck C."/>
        </authorList>
    </citation>
    <scope>NUCLEOTIDE SEQUENCE [LARGE SCALE GENOMIC DNA]</scope>
    <source>
        <strain evidence="3">DSM 19002 / CIP 109453 / HKI 454</strain>
        <plasmid evidence="2 3">pBRH01</plasmid>
    </source>
</reference>
<evidence type="ECO:0000313" key="3">
    <source>
        <dbReference type="Proteomes" id="UP000007437"/>
    </source>
</evidence>
<dbReference type="GO" id="GO:0043041">
    <property type="term" value="P:amino acid activation for nonribosomal peptide biosynthetic process"/>
    <property type="evidence" value="ECO:0007669"/>
    <property type="project" value="TreeGrafter"/>
</dbReference>
<dbReference type="GO" id="GO:0005829">
    <property type="term" value="C:cytosol"/>
    <property type="evidence" value="ECO:0007669"/>
    <property type="project" value="TreeGrafter"/>
</dbReference>
<proteinExistence type="predicted"/>
<dbReference type="InterPro" id="IPR045851">
    <property type="entry name" value="AMP-bd_C_sf"/>
</dbReference>
<dbReference type="GO" id="GO:0044550">
    <property type="term" value="P:secondary metabolite biosynthetic process"/>
    <property type="evidence" value="ECO:0007669"/>
    <property type="project" value="TreeGrafter"/>
</dbReference>
<dbReference type="Gene3D" id="3.30.300.30">
    <property type="match status" value="1"/>
</dbReference>
<protein>
    <submittedName>
        <fullName evidence="2">Non-ribosomal peptide synthetase modules</fullName>
        <ecNumber evidence="2">6.3.2.-</ecNumber>
    </submittedName>
</protein>
<gene>
    <name evidence="2" type="ordered locus">RBRH_00213</name>
</gene>
<keyword evidence="2" id="KW-0614">Plasmid</keyword>
<accession>E5AUY7</accession>
<dbReference type="HOGENOM" id="CLU_1737122_0_0_4"/>
<dbReference type="Pfam" id="PF13193">
    <property type="entry name" value="AMP-binding_C"/>
    <property type="match status" value="1"/>
</dbReference>
<dbReference type="GO" id="GO:0016874">
    <property type="term" value="F:ligase activity"/>
    <property type="evidence" value="ECO:0007669"/>
    <property type="project" value="UniProtKB-KW"/>
</dbReference>
<dbReference type="PANTHER" id="PTHR45527:SF1">
    <property type="entry name" value="FATTY ACID SYNTHASE"/>
    <property type="match status" value="1"/>
</dbReference>
<dbReference type="EMBL" id="FR687360">
    <property type="protein sequence ID" value="CBW76911.1"/>
    <property type="molecule type" value="Genomic_DNA"/>
</dbReference>
<geneLocation type="plasmid" evidence="2 3">
    <name>pBRH01</name>
</geneLocation>
<name>E5AUY7_MYCRK</name>
<dbReference type="Proteomes" id="UP000007437">
    <property type="component" value="Plasmid pBRH01"/>
</dbReference>
<sequence length="150" mass="16274">MCFANESVEDGVGERKEARRIEACLTKHPLVREAVVAAVGDGADKRLVAYVVVDPSESLPATLCAHVAGALPDYMVPSAFLRLDAFALTPNGKIDRPPGVPMCWGRSRPMTSRARTTIWTGRARRRKSAACCGKSSTNCMARRRRSAAGW</sequence>
<dbReference type="AlphaFoldDB" id="E5AUY7"/>
<evidence type="ECO:0000313" key="2">
    <source>
        <dbReference type="EMBL" id="CBW76911.1"/>
    </source>
</evidence>